<name>A0A6C0AJL1_9ZZZZ</name>
<evidence type="ECO:0000313" key="1">
    <source>
        <dbReference type="EMBL" id="QHS79521.1"/>
    </source>
</evidence>
<dbReference type="AlphaFoldDB" id="A0A6C0AJL1"/>
<protein>
    <submittedName>
        <fullName evidence="1">Uncharacterized protein</fullName>
    </submittedName>
</protein>
<sequence length="70" mass="8504">MKKMSTIVCYNGQWFKIVAKKYEPERQTNQIAWMMIRDPSITSEEAYRKYYETLRSEVKVLCPSFRKEDE</sequence>
<reference evidence="1" key="1">
    <citation type="journal article" date="2020" name="Nature">
        <title>Giant virus diversity and host interactions through global metagenomics.</title>
        <authorList>
            <person name="Schulz F."/>
            <person name="Roux S."/>
            <person name="Paez-Espino D."/>
            <person name="Jungbluth S."/>
            <person name="Walsh D.A."/>
            <person name="Denef V.J."/>
            <person name="McMahon K.D."/>
            <person name="Konstantinidis K.T."/>
            <person name="Eloe-Fadrosh E.A."/>
            <person name="Kyrpides N.C."/>
            <person name="Woyke T."/>
        </authorList>
    </citation>
    <scope>NUCLEOTIDE SEQUENCE</scope>
    <source>
        <strain evidence="1">GVMAG-S-1035237-23</strain>
    </source>
</reference>
<dbReference type="EMBL" id="MN740645">
    <property type="protein sequence ID" value="QHS79521.1"/>
    <property type="molecule type" value="Genomic_DNA"/>
</dbReference>
<organism evidence="1">
    <name type="scientific">viral metagenome</name>
    <dbReference type="NCBI Taxonomy" id="1070528"/>
    <lineage>
        <taxon>unclassified sequences</taxon>
        <taxon>metagenomes</taxon>
        <taxon>organismal metagenomes</taxon>
    </lineage>
</organism>
<accession>A0A6C0AJL1</accession>
<proteinExistence type="predicted"/>